<dbReference type="Proteomes" id="UP001597052">
    <property type="component" value="Unassembled WGS sequence"/>
</dbReference>
<proteinExistence type="predicted"/>
<dbReference type="InterPro" id="IPR017533">
    <property type="entry name" value="Halocyanin"/>
</dbReference>
<evidence type="ECO:0000256" key="9">
    <source>
        <dbReference type="PIRSR" id="PIRSR602386-1"/>
    </source>
</evidence>
<evidence type="ECO:0000259" key="10">
    <source>
        <dbReference type="Pfam" id="PF00127"/>
    </source>
</evidence>
<comment type="cofactor">
    <cofactor evidence="9">
        <name>Cu cation</name>
        <dbReference type="ChEBI" id="CHEBI:23378"/>
    </cofactor>
    <text evidence="9">Binds 1 copper ion per subunit.</text>
</comment>
<dbReference type="Pfam" id="PF00127">
    <property type="entry name" value="Copper-bind"/>
    <property type="match status" value="1"/>
</dbReference>
<comment type="subcellular location">
    <subcellularLocation>
        <location evidence="1">Membrane</location>
    </subcellularLocation>
    <subcellularLocation>
        <location evidence="2">Periplasm</location>
    </subcellularLocation>
</comment>
<keyword evidence="5" id="KW-0574">Periplasm</keyword>
<dbReference type="CDD" id="cd04220">
    <property type="entry name" value="Halocyanin"/>
    <property type="match status" value="1"/>
</dbReference>
<evidence type="ECO:0000256" key="3">
    <source>
        <dbReference type="ARBA" id="ARBA00022448"/>
    </source>
</evidence>
<dbReference type="RefSeq" id="WP_256395177.1">
    <property type="nucleotide sequence ID" value="NZ_JANHDJ010000002.1"/>
</dbReference>
<dbReference type="Gene3D" id="2.60.40.420">
    <property type="entry name" value="Cupredoxins - blue copper proteins"/>
    <property type="match status" value="1"/>
</dbReference>
<dbReference type="InterPro" id="IPR002386">
    <property type="entry name" value="Amicyanin/Pseudoazurin"/>
</dbReference>
<dbReference type="PRINTS" id="PR00155">
    <property type="entry name" value="AMICYANIN"/>
</dbReference>
<dbReference type="PANTHER" id="PTHR34192:SF10">
    <property type="entry name" value="PLASTOCYANIN MAJOR ISOFORM, CHLOROPLASTIC-RELATED"/>
    <property type="match status" value="1"/>
</dbReference>
<dbReference type="AlphaFoldDB" id="A0ABD6D8D8"/>
<comment type="caution">
    <text evidence="11">The sequence shown here is derived from an EMBL/GenBank/DDBJ whole genome shotgun (WGS) entry which is preliminary data.</text>
</comment>
<feature type="binding site" evidence="9">
    <location>
        <position position="145"/>
    </location>
    <ligand>
        <name>Cu cation</name>
        <dbReference type="ChEBI" id="CHEBI:23378"/>
    </ligand>
</feature>
<feature type="binding site" evidence="9">
    <location>
        <position position="150"/>
    </location>
    <ligand>
        <name>Cu cation</name>
        <dbReference type="ChEBI" id="CHEBI:23378"/>
    </ligand>
</feature>
<evidence type="ECO:0000256" key="7">
    <source>
        <dbReference type="ARBA" id="ARBA00023008"/>
    </source>
</evidence>
<feature type="domain" description="Blue (type 1) copper" evidence="10">
    <location>
        <begin position="70"/>
        <end position="157"/>
    </location>
</feature>
<name>A0ABD6D8D8_9EURY</name>
<keyword evidence="8" id="KW-0472">Membrane</keyword>
<keyword evidence="6" id="KW-0249">Electron transport</keyword>
<sequence length="157" mass="17042">MRETTYSRRAVVGTTGIAAVTLLAGCSGGGSGDDRTADREYLDEEPAYDNWFEGVDNYNGTVDWTGQEAVTVEVGYNQYEFDPTAIAVSPGTTVTWEWTGMGGGHDVVSEGEAGLLESDLVNSEGHTYSHTFETSGLYRYRCTPHESLGMRGTVYVE</sequence>
<evidence type="ECO:0000256" key="5">
    <source>
        <dbReference type="ARBA" id="ARBA00022764"/>
    </source>
</evidence>
<dbReference type="SUPFAM" id="SSF49503">
    <property type="entry name" value="Cupredoxins"/>
    <property type="match status" value="1"/>
</dbReference>
<protein>
    <submittedName>
        <fullName evidence="11">Halocyanin domain-containing protein</fullName>
    </submittedName>
</protein>
<dbReference type="InterPro" id="IPR008972">
    <property type="entry name" value="Cupredoxin"/>
</dbReference>
<evidence type="ECO:0000313" key="11">
    <source>
        <dbReference type="EMBL" id="MFD1642457.1"/>
    </source>
</evidence>
<evidence type="ECO:0000256" key="2">
    <source>
        <dbReference type="ARBA" id="ARBA00004418"/>
    </source>
</evidence>
<keyword evidence="12" id="KW-1185">Reference proteome</keyword>
<dbReference type="EMBL" id="JBHUDM010000002">
    <property type="protein sequence ID" value="MFD1642457.1"/>
    <property type="molecule type" value="Genomic_DNA"/>
</dbReference>
<dbReference type="GO" id="GO:0042597">
    <property type="term" value="C:periplasmic space"/>
    <property type="evidence" value="ECO:0007669"/>
    <property type="project" value="UniProtKB-SubCell"/>
</dbReference>
<dbReference type="InterPro" id="IPR000923">
    <property type="entry name" value="BlueCu_1"/>
</dbReference>
<dbReference type="NCBIfam" id="TIGR03102">
    <property type="entry name" value="halo_cynanin"/>
    <property type="match status" value="1"/>
</dbReference>
<evidence type="ECO:0000313" key="12">
    <source>
        <dbReference type="Proteomes" id="UP001597052"/>
    </source>
</evidence>
<evidence type="ECO:0000256" key="8">
    <source>
        <dbReference type="ARBA" id="ARBA00023136"/>
    </source>
</evidence>
<organism evidence="11 12">
    <name type="scientific">Halohasta litorea</name>
    <dbReference type="NCBI Taxonomy" id="869891"/>
    <lineage>
        <taxon>Archaea</taxon>
        <taxon>Methanobacteriati</taxon>
        <taxon>Methanobacteriota</taxon>
        <taxon>Stenosarchaea group</taxon>
        <taxon>Halobacteria</taxon>
        <taxon>Halobacteriales</taxon>
        <taxon>Haloferacaceae</taxon>
        <taxon>Halohasta</taxon>
    </lineage>
</organism>
<evidence type="ECO:0000256" key="6">
    <source>
        <dbReference type="ARBA" id="ARBA00022982"/>
    </source>
</evidence>
<feature type="binding site" evidence="9">
    <location>
        <position position="142"/>
    </location>
    <ligand>
        <name>Cu cation</name>
        <dbReference type="ChEBI" id="CHEBI:23378"/>
    </ligand>
</feature>
<feature type="binding site" evidence="9">
    <location>
        <position position="105"/>
    </location>
    <ligand>
        <name>Cu cation</name>
        <dbReference type="ChEBI" id="CHEBI:23378"/>
    </ligand>
</feature>
<dbReference type="GO" id="GO:0046872">
    <property type="term" value="F:metal ion binding"/>
    <property type="evidence" value="ECO:0007669"/>
    <property type="project" value="UniProtKB-KW"/>
</dbReference>
<accession>A0ABD6D8D8</accession>
<keyword evidence="7 9" id="KW-0186">Copper</keyword>
<evidence type="ECO:0000256" key="4">
    <source>
        <dbReference type="ARBA" id="ARBA00022723"/>
    </source>
</evidence>
<evidence type="ECO:0000256" key="1">
    <source>
        <dbReference type="ARBA" id="ARBA00004370"/>
    </source>
</evidence>
<gene>
    <name evidence="11" type="ORF">ACFSBW_11290</name>
</gene>
<dbReference type="GO" id="GO:0016020">
    <property type="term" value="C:membrane"/>
    <property type="evidence" value="ECO:0007669"/>
    <property type="project" value="UniProtKB-SubCell"/>
</dbReference>
<dbReference type="PANTHER" id="PTHR34192">
    <property type="entry name" value="PLASTOCYANIN MAJOR ISOFORM, CHLOROPLASTIC-RELATED"/>
    <property type="match status" value="1"/>
</dbReference>
<keyword evidence="4 9" id="KW-0479">Metal-binding</keyword>
<dbReference type="PROSITE" id="PS51257">
    <property type="entry name" value="PROKAR_LIPOPROTEIN"/>
    <property type="match status" value="1"/>
</dbReference>
<reference evidence="11 12" key="1">
    <citation type="journal article" date="2019" name="Int. J. Syst. Evol. Microbiol.">
        <title>The Global Catalogue of Microorganisms (GCM) 10K type strain sequencing project: providing services to taxonomists for standard genome sequencing and annotation.</title>
        <authorList>
            <consortium name="The Broad Institute Genomics Platform"/>
            <consortium name="The Broad Institute Genome Sequencing Center for Infectious Disease"/>
            <person name="Wu L."/>
            <person name="Ma J."/>
        </authorList>
    </citation>
    <scope>NUCLEOTIDE SEQUENCE [LARGE SCALE GENOMIC DNA]</scope>
    <source>
        <strain evidence="11 12">CGMCC 1.10593</strain>
    </source>
</reference>
<dbReference type="InterPro" id="IPR028871">
    <property type="entry name" value="BlueCu_1_BS"/>
</dbReference>
<dbReference type="PROSITE" id="PS00196">
    <property type="entry name" value="COPPER_BLUE"/>
    <property type="match status" value="1"/>
</dbReference>
<keyword evidence="3" id="KW-0813">Transport</keyword>